<dbReference type="Proteomes" id="UP000886998">
    <property type="component" value="Unassembled WGS sequence"/>
</dbReference>
<name>A0A8X6MIP2_9ARAC</name>
<dbReference type="EMBL" id="BMAV01027478">
    <property type="protein sequence ID" value="GFS59711.1"/>
    <property type="molecule type" value="Genomic_DNA"/>
</dbReference>
<accession>A0A8X6MIP2</accession>
<proteinExistence type="predicted"/>
<gene>
    <name evidence="1" type="ORF">TNIN_258371</name>
</gene>
<protein>
    <submittedName>
        <fullName evidence="1">Uncharacterized protein</fullName>
    </submittedName>
</protein>
<evidence type="ECO:0000313" key="2">
    <source>
        <dbReference type="Proteomes" id="UP000886998"/>
    </source>
</evidence>
<sequence>MTAVIQDRRSSSRVKIPATVKFGLKKVLPMANQRSERTAAIQEESGHVNRGESENVSFFSRLFGKKNP</sequence>
<reference evidence="1" key="1">
    <citation type="submission" date="2020-08" db="EMBL/GenBank/DDBJ databases">
        <title>Multicomponent nature underlies the extraordinary mechanical properties of spider dragline silk.</title>
        <authorList>
            <person name="Kono N."/>
            <person name="Nakamura H."/>
            <person name="Mori M."/>
            <person name="Yoshida Y."/>
            <person name="Ohtoshi R."/>
            <person name="Malay A.D."/>
            <person name="Moran D.A.P."/>
            <person name="Tomita M."/>
            <person name="Numata K."/>
            <person name="Arakawa K."/>
        </authorList>
    </citation>
    <scope>NUCLEOTIDE SEQUENCE</scope>
</reference>
<organism evidence="1 2">
    <name type="scientific">Trichonephila inaurata madagascariensis</name>
    <dbReference type="NCBI Taxonomy" id="2747483"/>
    <lineage>
        <taxon>Eukaryota</taxon>
        <taxon>Metazoa</taxon>
        <taxon>Ecdysozoa</taxon>
        <taxon>Arthropoda</taxon>
        <taxon>Chelicerata</taxon>
        <taxon>Arachnida</taxon>
        <taxon>Araneae</taxon>
        <taxon>Araneomorphae</taxon>
        <taxon>Entelegynae</taxon>
        <taxon>Araneoidea</taxon>
        <taxon>Nephilidae</taxon>
        <taxon>Trichonephila</taxon>
        <taxon>Trichonephila inaurata</taxon>
    </lineage>
</organism>
<comment type="caution">
    <text evidence="1">The sequence shown here is derived from an EMBL/GenBank/DDBJ whole genome shotgun (WGS) entry which is preliminary data.</text>
</comment>
<keyword evidence="2" id="KW-1185">Reference proteome</keyword>
<evidence type="ECO:0000313" key="1">
    <source>
        <dbReference type="EMBL" id="GFS59711.1"/>
    </source>
</evidence>
<dbReference type="AlphaFoldDB" id="A0A8X6MIP2"/>